<sequence length="144" mass="15386">MLSTPASEPEPLSSSQAEQAASFPNQLVSASEPLTCAGSSLPLMPLIDDDVRLRAAAEVVAGAALDGVAGAALDRVVGGWSADLAVETVEGRRPWEGVRVGPAGWSRAGMGSRRWGRARRRRWGRARRSGWWKARASPRRAAER</sequence>
<accession>A0A1E7NFZ2</accession>
<keyword evidence="3" id="KW-1185">Reference proteome</keyword>
<evidence type="ECO:0000313" key="3">
    <source>
        <dbReference type="Proteomes" id="UP000037395"/>
    </source>
</evidence>
<feature type="region of interest" description="Disordered" evidence="1">
    <location>
        <begin position="1"/>
        <end position="25"/>
    </location>
</feature>
<name>A0A1E7NFZ2_KITAU</name>
<dbReference type="AlphaFoldDB" id="A0A1E7NFZ2"/>
<evidence type="ECO:0000313" key="2">
    <source>
        <dbReference type="EMBL" id="OEV39413.1"/>
    </source>
</evidence>
<comment type="caution">
    <text evidence="2">The sequence shown here is derived from an EMBL/GenBank/DDBJ whole genome shotgun (WGS) entry which is preliminary data.</text>
</comment>
<organism evidence="2 3">
    <name type="scientific">Kitasatospora aureofaciens</name>
    <name type="common">Streptomyces aureofaciens</name>
    <dbReference type="NCBI Taxonomy" id="1894"/>
    <lineage>
        <taxon>Bacteria</taxon>
        <taxon>Bacillati</taxon>
        <taxon>Actinomycetota</taxon>
        <taxon>Actinomycetes</taxon>
        <taxon>Kitasatosporales</taxon>
        <taxon>Streptomycetaceae</taxon>
        <taxon>Kitasatospora</taxon>
    </lineage>
</organism>
<reference evidence="2" key="1">
    <citation type="submission" date="2016-08" db="EMBL/GenBank/DDBJ databases">
        <title>Sequencing, Assembly and Comparative Genomics of S. aureofaciens ATCC 10762.</title>
        <authorList>
            <person name="Gradnigo J.S."/>
            <person name="Johnson N."/>
            <person name="Somerville G.A."/>
        </authorList>
    </citation>
    <scope>NUCLEOTIDE SEQUENCE [LARGE SCALE GENOMIC DNA]</scope>
    <source>
        <strain evidence="2">ATCC 10762</strain>
    </source>
</reference>
<protein>
    <submittedName>
        <fullName evidence="2">Uncharacterized protein</fullName>
    </submittedName>
</protein>
<proteinExistence type="predicted"/>
<evidence type="ECO:0000256" key="1">
    <source>
        <dbReference type="SAM" id="MobiDB-lite"/>
    </source>
</evidence>
<dbReference type="Proteomes" id="UP000037395">
    <property type="component" value="Unassembled WGS sequence"/>
</dbReference>
<dbReference type="EMBL" id="JPRF03000001">
    <property type="protein sequence ID" value="OEV39413.1"/>
    <property type="molecule type" value="Genomic_DNA"/>
</dbReference>
<gene>
    <name evidence="2" type="ORF">HS99_0001555</name>
</gene>